<dbReference type="CDD" id="cd00077">
    <property type="entry name" value="HDc"/>
    <property type="match status" value="1"/>
</dbReference>
<dbReference type="Pfam" id="PF01966">
    <property type="entry name" value="HD"/>
    <property type="match status" value="1"/>
</dbReference>
<dbReference type="GO" id="GO:0006402">
    <property type="term" value="P:mRNA catabolic process"/>
    <property type="evidence" value="ECO:0007669"/>
    <property type="project" value="UniProtKB-UniRule"/>
</dbReference>
<dbReference type="PANTHER" id="PTHR12826">
    <property type="entry name" value="RIBONUCLEASE Y"/>
    <property type="match status" value="1"/>
</dbReference>
<name>A0A4R5N6G2_9LACO</name>
<keyword evidence="7 8" id="KW-0472">Membrane</keyword>
<dbReference type="GO" id="GO:0016787">
    <property type="term" value="F:hydrolase activity"/>
    <property type="evidence" value="ECO:0007669"/>
    <property type="project" value="UniProtKB-KW"/>
</dbReference>
<feature type="domain" description="HD" evidence="11">
    <location>
        <begin position="336"/>
        <end position="429"/>
    </location>
</feature>
<dbReference type="EC" id="3.1.-.-" evidence="8 9"/>
<dbReference type="SUPFAM" id="SSF109604">
    <property type="entry name" value="HD-domain/PDEase-like"/>
    <property type="match status" value="1"/>
</dbReference>
<keyword evidence="2 8" id="KW-0540">Nuclease</keyword>
<evidence type="ECO:0000259" key="11">
    <source>
        <dbReference type="PROSITE" id="PS51831"/>
    </source>
</evidence>
<accession>A0A4R5N6G2</accession>
<dbReference type="SUPFAM" id="SSF54791">
    <property type="entry name" value="Eukaryotic type KH-domain (KH-domain type I)"/>
    <property type="match status" value="1"/>
</dbReference>
<dbReference type="CDD" id="cd22431">
    <property type="entry name" value="KH-I_RNaseY"/>
    <property type="match status" value="1"/>
</dbReference>
<dbReference type="GO" id="GO:0005886">
    <property type="term" value="C:plasma membrane"/>
    <property type="evidence" value="ECO:0007669"/>
    <property type="project" value="UniProtKB-SubCell"/>
</dbReference>
<dbReference type="Proteomes" id="UP000295681">
    <property type="component" value="Unassembled WGS sequence"/>
</dbReference>
<reference evidence="12 13" key="1">
    <citation type="journal article" date="2019" name="Appl. Microbiol. Biotechnol.">
        <title>Uncovering carbohydrate metabolism through a genotype-phenotype association study of 56 lactic acid bacteria genomes.</title>
        <authorList>
            <person name="Buron-Moles G."/>
            <person name="Chailyan A."/>
            <person name="Dolejs I."/>
            <person name="Forster J."/>
            <person name="Miks M.H."/>
        </authorList>
    </citation>
    <scope>NUCLEOTIDE SEQUENCE [LARGE SCALE GENOMIC DNA]</scope>
    <source>
        <strain evidence="12 13">ATCC 700006</strain>
    </source>
</reference>
<dbReference type="GO" id="GO:0004521">
    <property type="term" value="F:RNA endonuclease activity"/>
    <property type="evidence" value="ECO:0007669"/>
    <property type="project" value="UniProtKB-UniRule"/>
</dbReference>
<dbReference type="SMART" id="SM00322">
    <property type="entry name" value="KH"/>
    <property type="match status" value="1"/>
</dbReference>
<keyword evidence="6 8" id="KW-1133">Transmembrane helix</keyword>
<dbReference type="InterPro" id="IPR004087">
    <property type="entry name" value="KH_dom"/>
</dbReference>
<evidence type="ECO:0000256" key="7">
    <source>
        <dbReference type="ARBA" id="ARBA00023136"/>
    </source>
</evidence>
<evidence type="ECO:0000313" key="12">
    <source>
        <dbReference type="EMBL" id="TDG67221.1"/>
    </source>
</evidence>
<organism evidence="12 13">
    <name type="scientific">Leuconostoc fallax</name>
    <dbReference type="NCBI Taxonomy" id="1251"/>
    <lineage>
        <taxon>Bacteria</taxon>
        <taxon>Bacillati</taxon>
        <taxon>Bacillota</taxon>
        <taxon>Bacilli</taxon>
        <taxon>Lactobacillales</taxon>
        <taxon>Lactobacillaceae</taxon>
        <taxon>Leuconostoc</taxon>
    </lineage>
</organism>
<dbReference type="InterPro" id="IPR004088">
    <property type="entry name" value="KH_dom_type_1"/>
</dbReference>
<comment type="subcellular location">
    <subcellularLocation>
        <location evidence="8">Cell membrane</location>
        <topology evidence="8">Single-pass membrane protein</topology>
    </subcellularLocation>
</comment>
<comment type="similarity">
    <text evidence="8">Belongs to the RNase Y family.</text>
</comment>
<dbReference type="STRING" id="907931.GCA_000165675_00500"/>
<keyword evidence="8" id="KW-1003">Cell membrane</keyword>
<comment type="caution">
    <text evidence="12">The sequence shown here is derived from an EMBL/GenBank/DDBJ whole genome shotgun (WGS) entry which is preliminary data.</text>
</comment>
<feature type="transmembrane region" description="Helical" evidence="8">
    <location>
        <begin position="6"/>
        <end position="24"/>
    </location>
</feature>
<dbReference type="EMBL" id="PUFI01000016">
    <property type="protein sequence ID" value="TDG67221.1"/>
    <property type="molecule type" value="Genomic_DNA"/>
</dbReference>
<sequence>MSIGLFVISVLFAIAIGIGFGYFLRVSADKRQITATKQIATNILDKAKEEAKSLKRAADVDAKDMALAYRNEVDEAYKDRQKQLQQQEQRLEDRILNLEKKDAALNQRDASLIQKENQVQQRLDTAANKQNAAEALLTTQQDKLHEIAQLSVNQAKEQILSETKESLVRQRAVLVKEAQDDATSEAEKRARDIIVQAIQRSSADTVADVTVSVVNLPNEEMKGRIIGREGRNIRSLESLTGIDLIIDDTPESVVLSGFDPVRREIAKRALEALINDGRINPSRIEEMVEKAQRQMDEIIREKGEQAVFDLGLRGLHPDFIKMIGRMNYRTSYGQNVLQHSIEVAKLAGMMAAELKMDVALAKRAGLVHDIGKAVDGEVEASHVELGVRLAEKFNEKPQVINAIAAHHGDVESTSPITELVTAADALSAARPGARSESLENYVQRLKDLETIAHKYQGVSTAYAIQAGREIRVIVEPTQISDIQATVLAHDIKSEVEERLEYPGHVKVTVVRETRSVDYAR</sequence>
<protein>
    <recommendedName>
        <fullName evidence="8 9">Ribonuclease Y</fullName>
        <shortName evidence="8">RNase Y</shortName>
        <ecNumber evidence="8 9">3.1.-.-</ecNumber>
    </recommendedName>
</protein>
<dbReference type="InterPro" id="IPR006674">
    <property type="entry name" value="HD_domain"/>
</dbReference>
<dbReference type="NCBIfam" id="TIGR00277">
    <property type="entry name" value="HDIG"/>
    <property type="match status" value="1"/>
</dbReference>
<dbReference type="Gene3D" id="3.30.1370.10">
    <property type="entry name" value="K Homology domain, type 1"/>
    <property type="match status" value="1"/>
</dbReference>
<evidence type="ECO:0000256" key="6">
    <source>
        <dbReference type="ARBA" id="ARBA00022989"/>
    </source>
</evidence>
<dbReference type="Pfam" id="PF12072">
    <property type="entry name" value="RNase_Y_N"/>
    <property type="match status" value="1"/>
</dbReference>
<evidence type="ECO:0000256" key="3">
    <source>
        <dbReference type="ARBA" id="ARBA00022759"/>
    </source>
</evidence>
<keyword evidence="3 8" id="KW-0255">Endonuclease</keyword>
<dbReference type="InterPro" id="IPR017705">
    <property type="entry name" value="Ribonuclease_Y"/>
</dbReference>
<dbReference type="RefSeq" id="WP_010008277.1">
    <property type="nucleotide sequence ID" value="NZ_JAGYGP010000005.1"/>
</dbReference>
<dbReference type="AlphaFoldDB" id="A0A4R5N6G2"/>
<dbReference type="InterPro" id="IPR036612">
    <property type="entry name" value="KH_dom_type_1_sf"/>
</dbReference>
<dbReference type="InterPro" id="IPR003607">
    <property type="entry name" value="HD/PDEase_dom"/>
</dbReference>
<evidence type="ECO:0000256" key="2">
    <source>
        <dbReference type="ARBA" id="ARBA00022722"/>
    </source>
</evidence>
<dbReference type="NCBIfam" id="TIGR03319">
    <property type="entry name" value="RNase_Y"/>
    <property type="match status" value="1"/>
</dbReference>
<gene>
    <name evidence="8" type="primary">rny</name>
    <name evidence="12" type="ORF">C5L23_000175</name>
</gene>
<keyword evidence="5 8" id="KW-0694">RNA-binding</keyword>
<dbReference type="PROSITE" id="PS50084">
    <property type="entry name" value="KH_TYPE_1"/>
    <property type="match status" value="1"/>
</dbReference>
<evidence type="ECO:0000256" key="8">
    <source>
        <dbReference type="HAMAP-Rule" id="MF_00335"/>
    </source>
</evidence>
<evidence type="ECO:0000313" key="13">
    <source>
        <dbReference type="Proteomes" id="UP000295681"/>
    </source>
</evidence>
<evidence type="ECO:0000256" key="9">
    <source>
        <dbReference type="NCBIfam" id="TIGR03319"/>
    </source>
</evidence>
<keyword evidence="4 8" id="KW-0378">Hydrolase</keyword>
<keyword evidence="10" id="KW-0175">Coiled coil</keyword>
<dbReference type="InterPro" id="IPR006675">
    <property type="entry name" value="HDIG_dom"/>
</dbReference>
<proteinExistence type="inferred from homology"/>
<dbReference type="PROSITE" id="PS51831">
    <property type="entry name" value="HD"/>
    <property type="match status" value="1"/>
</dbReference>
<dbReference type="SMART" id="SM00471">
    <property type="entry name" value="HDc"/>
    <property type="match status" value="1"/>
</dbReference>
<keyword evidence="1 8" id="KW-0812">Transmembrane</keyword>
<evidence type="ECO:0000256" key="10">
    <source>
        <dbReference type="SAM" id="Coils"/>
    </source>
</evidence>
<evidence type="ECO:0000256" key="5">
    <source>
        <dbReference type="ARBA" id="ARBA00022884"/>
    </source>
</evidence>
<dbReference type="PANTHER" id="PTHR12826:SF15">
    <property type="entry name" value="RIBONUCLEASE Y"/>
    <property type="match status" value="1"/>
</dbReference>
<evidence type="ECO:0000256" key="1">
    <source>
        <dbReference type="ARBA" id="ARBA00022692"/>
    </source>
</evidence>
<feature type="coiled-coil region" evidence="10">
    <location>
        <begin position="30"/>
        <end position="108"/>
    </location>
</feature>
<comment type="function">
    <text evidence="8">Endoribonuclease that initiates mRNA decay.</text>
</comment>
<evidence type="ECO:0000256" key="4">
    <source>
        <dbReference type="ARBA" id="ARBA00022801"/>
    </source>
</evidence>
<dbReference type="Pfam" id="PF00013">
    <property type="entry name" value="KH_1"/>
    <property type="match status" value="1"/>
</dbReference>
<dbReference type="Gene3D" id="1.10.3210.10">
    <property type="entry name" value="Hypothetical protein af1432"/>
    <property type="match status" value="1"/>
</dbReference>
<dbReference type="InterPro" id="IPR022711">
    <property type="entry name" value="RNase_Y_N"/>
</dbReference>
<dbReference type="GO" id="GO:0003723">
    <property type="term" value="F:RNA binding"/>
    <property type="evidence" value="ECO:0007669"/>
    <property type="project" value="UniProtKB-UniRule"/>
</dbReference>
<dbReference type="HAMAP" id="MF_00335">
    <property type="entry name" value="RNase_Y"/>
    <property type="match status" value="1"/>
</dbReference>
<keyword evidence="13" id="KW-1185">Reference proteome</keyword>